<evidence type="ECO:0000256" key="1">
    <source>
        <dbReference type="SAM" id="MobiDB-lite"/>
    </source>
</evidence>
<feature type="compositionally biased region" description="Pro residues" evidence="1">
    <location>
        <begin position="1"/>
        <end position="11"/>
    </location>
</feature>
<name>A0A914CI67_9BILA</name>
<evidence type="ECO:0000313" key="2">
    <source>
        <dbReference type="Proteomes" id="UP000887540"/>
    </source>
</evidence>
<organism evidence="2 3">
    <name type="scientific">Acrobeloides nanus</name>
    <dbReference type="NCBI Taxonomy" id="290746"/>
    <lineage>
        <taxon>Eukaryota</taxon>
        <taxon>Metazoa</taxon>
        <taxon>Ecdysozoa</taxon>
        <taxon>Nematoda</taxon>
        <taxon>Chromadorea</taxon>
        <taxon>Rhabditida</taxon>
        <taxon>Tylenchina</taxon>
        <taxon>Cephalobomorpha</taxon>
        <taxon>Cephaloboidea</taxon>
        <taxon>Cephalobidae</taxon>
        <taxon>Acrobeloides</taxon>
    </lineage>
</organism>
<keyword evidence="2" id="KW-1185">Reference proteome</keyword>
<accession>A0A914CI67</accession>
<feature type="compositionally biased region" description="Polar residues" evidence="1">
    <location>
        <begin position="13"/>
        <end position="27"/>
    </location>
</feature>
<protein>
    <submittedName>
        <fullName evidence="3">Uncharacterized protein</fullName>
    </submittedName>
</protein>
<feature type="compositionally biased region" description="Polar residues" evidence="1">
    <location>
        <begin position="61"/>
        <end position="71"/>
    </location>
</feature>
<dbReference type="Proteomes" id="UP000887540">
    <property type="component" value="Unplaced"/>
</dbReference>
<feature type="region of interest" description="Disordered" evidence="1">
    <location>
        <begin position="1"/>
        <end position="71"/>
    </location>
</feature>
<evidence type="ECO:0000313" key="3">
    <source>
        <dbReference type="WBParaSite" id="ACRNAN_scaffold10941.g21351.t1"/>
    </source>
</evidence>
<dbReference type="WBParaSite" id="ACRNAN_scaffold10941.g21351.t1">
    <property type="protein sequence ID" value="ACRNAN_scaffold10941.g21351.t1"/>
    <property type="gene ID" value="ACRNAN_scaffold10941.g21351"/>
</dbReference>
<reference evidence="3" key="1">
    <citation type="submission" date="2022-11" db="UniProtKB">
        <authorList>
            <consortium name="WormBaseParasite"/>
        </authorList>
    </citation>
    <scope>IDENTIFICATION</scope>
</reference>
<sequence>MENYNSPPPPYNEAQSITNKGNSTTPSAPFIPMPQPYGTIPIPNNINPSNQPEPYMFQPHLPNTPNPNSSNYIIQVPPLGQFPLQPVQLGRWRG</sequence>
<proteinExistence type="predicted"/>
<dbReference type="AlphaFoldDB" id="A0A914CI67"/>